<proteinExistence type="predicted"/>
<dbReference type="GO" id="GO:0061863">
    <property type="term" value="F:microtubule plus end polymerase"/>
    <property type="evidence" value="ECO:0007669"/>
    <property type="project" value="InterPro"/>
</dbReference>
<dbReference type="GO" id="GO:0030951">
    <property type="term" value="P:establishment or maintenance of microtubule cytoskeleton polarity"/>
    <property type="evidence" value="ECO:0007669"/>
    <property type="project" value="InterPro"/>
</dbReference>
<dbReference type="RefSeq" id="XP_022677161.1">
    <property type="nucleotide sequence ID" value="XM_022820727.1"/>
</dbReference>
<dbReference type="Pfam" id="PF21041">
    <property type="entry name" value="XMAP215_CLASP_TOG"/>
    <property type="match status" value="1"/>
</dbReference>
<dbReference type="InterPro" id="IPR048492">
    <property type="entry name" value="Stu2_CTS"/>
</dbReference>
<dbReference type="EMBL" id="AP012218">
    <property type="protein sequence ID" value="BAO41367.1"/>
    <property type="molecule type" value="Genomic_DNA"/>
</dbReference>
<dbReference type="GO" id="GO:0051010">
    <property type="term" value="F:microtubule plus-end binding"/>
    <property type="evidence" value="ECO:0007669"/>
    <property type="project" value="InterPro"/>
</dbReference>
<evidence type="ECO:0000256" key="4">
    <source>
        <dbReference type="SAM" id="MobiDB-lite"/>
    </source>
</evidence>
<evidence type="ECO:0000256" key="1">
    <source>
        <dbReference type="ARBA" id="ARBA00004245"/>
    </source>
</evidence>
<feature type="compositionally biased region" description="Low complexity" evidence="4">
    <location>
        <begin position="647"/>
        <end position="677"/>
    </location>
</feature>
<feature type="compositionally biased region" description="Polar residues" evidence="4">
    <location>
        <begin position="620"/>
        <end position="633"/>
    </location>
</feature>
<name>W0TCM0_KLUMD</name>
<evidence type="ECO:0000313" key="6">
    <source>
        <dbReference type="EMBL" id="BAO41367.1"/>
    </source>
</evidence>
<comment type="subcellular location">
    <subcellularLocation>
        <location evidence="1">Cytoplasm</location>
        <location evidence="1">Cytoskeleton</location>
    </subcellularLocation>
</comment>
<protein>
    <submittedName>
        <fullName evidence="6">Protein STU2</fullName>
    </submittedName>
</protein>
<keyword evidence="2" id="KW-0963">Cytoplasm</keyword>
<feature type="compositionally biased region" description="Low complexity" evidence="4">
    <location>
        <begin position="577"/>
        <end position="589"/>
    </location>
</feature>
<dbReference type="Pfam" id="PF21042">
    <property type="entry name" value="Stu2_CTS"/>
    <property type="match status" value="1"/>
</dbReference>
<dbReference type="InterPro" id="IPR045110">
    <property type="entry name" value="XMAP215"/>
</dbReference>
<sequence length="890" mass="97921">MEADDSASFLTLSLEERISHKLWKARQHAYNELETMFGQASVGRASDPAIAKYYKRPELFESYITDSNVVAQESAVKALLSFLKYMAEVPGIVDMCGPGELVSTWVPALVEKGCTASKAGTKEASMACILLVVSFDKNICNCITVLEPMWSKKLPKLLTAALSVCASTIEQYGFVNASQQEKMQVLQSLVQVLPKLCSHADKNVRNESMKVILQLYTWFDKPVLQDLLLAKLKPIQQKDLDKMFQSYEGSIPPASTPSLFVWAAPVVAVGQQEENELTSDNHAHHGVDSDGDTMMMGNNVAIDPYEMYPVQTILDKLPNGFYSNLSSAKWKDRVEALEEFYEKSLANGKCKKLSARDEDYSELVRKYCSIITSDANLQAVQLATSSIDVLVSALRSDFNPFALDTLNALLTRSKEKKANVADVIFSTLLNLSNYYKLEMCLDSILTHMKTTKVPQVKIVTCKFLFELLTSWRPTEQLYKTMVFASLSEILSSLQPIVNDNQQATRNEAFKCVAALIKIFGERELATYLEKLDNLKRKKILELVDGIEVKASASSSAQQGGLKPAALVPQTRSKTVPSTNSNSNSNSNSTIPSKRLATSPLKPRAASSVGRSATVGAAASATKSSRLTSRSLATPQLPRLDSQPRSNASVVQQQQQQPEPFPSASSSSSSSSAAFQSSMSTRMSHLNDEVNKLRQERQDWLKERNELLSNLNNSKLQISKLSKQLNDAEIAVSSLQRQLQDSKVELNDKDIKIRELEARLSHGVISNGNAAAATAAAASPLSASSSASINRGRLTSTTLSPLRSSTKAFNSTNTITTNTNTTTTTPPHRMRSPSESSDDLPRRVTSLNLNNHLMQEESWKRAAEVTNQLKARIERMRAKSRSGFKDAPPPA</sequence>
<dbReference type="SUPFAM" id="SSF48371">
    <property type="entry name" value="ARM repeat"/>
    <property type="match status" value="1"/>
</dbReference>
<dbReference type="OrthoDB" id="205662at2759"/>
<dbReference type="InterPro" id="IPR048491">
    <property type="entry name" value="XMAP215_CLASP_TOG"/>
</dbReference>
<evidence type="ECO:0000259" key="5">
    <source>
        <dbReference type="SMART" id="SM01349"/>
    </source>
</evidence>
<dbReference type="Gene3D" id="1.25.10.10">
    <property type="entry name" value="Leucine-rich Repeat Variant"/>
    <property type="match status" value="2"/>
</dbReference>
<dbReference type="Pfam" id="PF21040">
    <property type="entry name" value="CEP104-like_TOG"/>
    <property type="match status" value="1"/>
</dbReference>
<dbReference type="GeneID" id="34717304"/>
<dbReference type="GO" id="GO:0046785">
    <property type="term" value="P:microtubule polymerization"/>
    <property type="evidence" value="ECO:0007669"/>
    <property type="project" value="InterPro"/>
</dbReference>
<dbReference type="GO" id="GO:0007051">
    <property type="term" value="P:spindle organization"/>
    <property type="evidence" value="ECO:0007669"/>
    <property type="project" value="InterPro"/>
</dbReference>
<feature type="region of interest" description="Disordered" evidence="4">
    <location>
        <begin position="811"/>
        <end position="841"/>
    </location>
</feature>
<dbReference type="SMART" id="SM01349">
    <property type="entry name" value="TOG"/>
    <property type="match status" value="2"/>
</dbReference>
<dbReference type="InterPro" id="IPR034085">
    <property type="entry name" value="TOG"/>
</dbReference>
<dbReference type="InterPro" id="IPR016024">
    <property type="entry name" value="ARM-type_fold"/>
</dbReference>
<organism evidence="6 7">
    <name type="scientific">Kluyveromyces marxianus (strain DMKU3-1042 / BCC 29191 / NBRC 104275)</name>
    <name type="common">Yeast</name>
    <name type="synonym">Candida kefyr</name>
    <dbReference type="NCBI Taxonomy" id="1003335"/>
    <lineage>
        <taxon>Eukaryota</taxon>
        <taxon>Fungi</taxon>
        <taxon>Dikarya</taxon>
        <taxon>Ascomycota</taxon>
        <taxon>Saccharomycotina</taxon>
        <taxon>Saccharomycetes</taxon>
        <taxon>Saccharomycetales</taxon>
        <taxon>Saccharomycetaceae</taxon>
        <taxon>Kluyveromyces</taxon>
    </lineage>
</organism>
<feature type="region of interest" description="Disordered" evidence="4">
    <location>
        <begin position="557"/>
        <end position="683"/>
    </location>
</feature>
<evidence type="ECO:0000256" key="3">
    <source>
        <dbReference type="ARBA" id="ARBA00023212"/>
    </source>
</evidence>
<evidence type="ECO:0000256" key="2">
    <source>
        <dbReference type="ARBA" id="ARBA00022490"/>
    </source>
</evidence>
<accession>W0TCM0</accession>
<feature type="compositionally biased region" description="Low complexity" evidence="4">
    <location>
        <begin position="811"/>
        <end position="824"/>
    </location>
</feature>
<keyword evidence="3" id="KW-0206">Cytoskeleton</keyword>
<dbReference type="VEuPathDB" id="FungiDB:KLMA_60076"/>
<dbReference type="GO" id="GO:0005856">
    <property type="term" value="C:cytoskeleton"/>
    <property type="evidence" value="ECO:0007669"/>
    <property type="project" value="UniProtKB-SubCell"/>
</dbReference>
<dbReference type="KEGG" id="kmx:KLMA_60076"/>
<gene>
    <name evidence="6" type="primary">STU2</name>
    <name evidence="6" type="ORF">KLMA_60076</name>
</gene>
<dbReference type="PANTHER" id="PTHR12609">
    <property type="entry name" value="MICROTUBULE ASSOCIATED PROTEIN XMAP215"/>
    <property type="match status" value="1"/>
</dbReference>
<evidence type="ECO:0000313" key="7">
    <source>
        <dbReference type="Proteomes" id="UP000065495"/>
    </source>
</evidence>
<dbReference type="Proteomes" id="UP000065495">
    <property type="component" value="Chromosome 6"/>
</dbReference>
<dbReference type="AlphaFoldDB" id="W0TCM0"/>
<feature type="domain" description="TOG" evidence="5">
    <location>
        <begin position="306"/>
        <end position="552"/>
    </location>
</feature>
<feature type="domain" description="TOG" evidence="5">
    <location>
        <begin position="2"/>
        <end position="253"/>
    </location>
</feature>
<reference evidence="6 7" key="1">
    <citation type="journal article" date="2015" name="Biotechnol. Biofuels">
        <title>Genetic basis of the highly efficient yeast Kluyveromyces marxianus: complete genome sequence and transcriptome analyses.</title>
        <authorList>
            <person name="Lertwattanasakul N."/>
            <person name="Kosaka T."/>
            <person name="Hosoyama A."/>
            <person name="Suzuki Y."/>
            <person name="Rodrussamee N."/>
            <person name="Matsutani M."/>
            <person name="Murata M."/>
            <person name="Fujimoto N."/>
            <person name="Suprayogi"/>
            <person name="Tsuchikane K."/>
            <person name="Limtong S."/>
            <person name="Fujita N."/>
            <person name="Yamada M."/>
        </authorList>
    </citation>
    <scope>NUCLEOTIDE SEQUENCE [LARGE SCALE GENOMIC DNA]</scope>
    <source>
        <strain evidence="7">DMKU3-1042 / BCC 29191 / NBRC 104275</strain>
    </source>
</reference>
<dbReference type="InterPro" id="IPR011989">
    <property type="entry name" value="ARM-like"/>
</dbReference>